<dbReference type="RefSeq" id="WP_152119008.1">
    <property type="nucleotide sequence ID" value="NZ_QJOW01000001.1"/>
</dbReference>
<dbReference type="EMBL" id="QMDY01000002">
    <property type="protein sequence ID" value="KAB7519318.1"/>
    <property type="molecule type" value="Genomic_DNA"/>
</dbReference>
<dbReference type="Pfam" id="PF23421">
    <property type="entry name" value="DUF7109"/>
    <property type="match status" value="1"/>
</dbReference>
<evidence type="ECO:0000313" key="6">
    <source>
        <dbReference type="Proteomes" id="UP000326865"/>
    </source>
</evidence>
<protein>
    <submittedName>
        <fullName evidence="2">Uncharacterized protein</fullName>
    </submittedName>
</protein>
<evidence type="ECO:0000313" key="5">
    <source>
        <dbReference type="Proteomes" id="UP000326302"/>
    </source>
</evidence>
<evidence type="ECO:0000313" key="1">
    <source>
        <dbReference type="EMBL" id="KAB7514796.1"/>
    </source>
</evidence>
<keyword evidence="6" id="KW-1185">Reference proteome</keyword>
<dbReference type="Proteomes" id="UP000326207">
    <property type="component" value="Unassembled WGS sequence"/>
</dbReference>
<accession>A0A5N5UKK1</accession>
<organism evidence="2 5">
    <name type="scientific">Halosegnis rubeus</name>
    <dbReference type="NCBI Taxonomy" id="2212850"/>
    <lineage>
        <taxon>Archaea</taxon>
        <taxon>Methanobacteriati</taxon>
        <taxon>Methanobacteriota</taxon>
        <taxon>Stenosarchaea group</taxon>
        <taxon>Halobacteria</taxon>
        <taxon>Halobacteriales</taxon>
        <taxon>Natronomonadaceae</taxon>
        <taxon>Halosegnis</taxon>
    </lineage>
</organism>
<dbReference type="Proteomes" id="UP000326302">
    <property type="component" value="Unassembled WGS sequence"/>
</dbReference>
<proteinExistence type="predicted"/>
<dbReference type="OrthoDB" id="214610at2157"/>
<accession>A0A5N5UHE3</accession>
<evidence type="ECO:0000313" key="3">
    <source>
        <dbReference type="EMBL" id="KAB7519318.1"/>
    </source>
</evidence>
<accession>A0A5N5U820</accession>
<reference evidence="4 5" key="1">
    <citation type="submission" date="2019-10" db="EMBL/GenBank/DDBJ databases">
        <title>Unraveling microbial dark matter from salterns through culturing: the case of the genus Halosegnis.</title>
        <authorList>
            <person name="Duran-Viseras A."/>
            <person name="Andrei A.-S."/>
            <person name="Vera-Gargallo B."/>
            <person name="Ghai R."/>
            <person name="Sanchez-Porro C."/>
            <person name="Ventosa A."/>
        </authorList>
    </citation>
    <scope>NUCLEOTIDE SEQUENCE [LARGE SCALE GENOMIC DNA]</scope>
    <source>
        <strain evidence="2 5">F17-44</strain>
        <strain evidence="1 6">F18-79</strain>
        <strain evidence="3 4">F19-13</strain>
    </source>
</reference>
<dbReference type="EMBL" id="QKKZ01000002">
    <property type="protein sequence ID" value="KAB7514796.1"/>
    <property type="molecule type" value="Genomic_DNA"/>
</dbReference>
<comment type="caution">
    <text evidence="2">The sequence shown here is derived from an EMBL/GenBank/DDBJ whole genome shotgun (WGS) entry which is preliminary data.</text>
</comment>
<gene>
    <name evidence="1" type="ORF">DM867_06715</name>
    <name evidence="2" type="ORF">DMP03_01735</name>
    <name evidence="3" type="ORF">DP108_04200</name>
</gene>
<evidence type="ECO:0000313" key="4">
    <source>
        <dbReference type="Proteomes" id="UP000326207"/>
    </source>
</evidence>
<dbReference type="EMBL" id="QJOW01000001">
    <property type="protein sequence ID" value="KAB7518108.1"/>
    <property type="molecule type" value="Genomic_DNA"/>
</dbReference>
<dbReference type="InterPro" id="IPR055533">
    <property type="entry name" value="DUF7109"/>
</dbReference>
<dbReference type="AlphaFoldDB" id="A0A5N5UHE3"/>
<name>A0A5N5UHE3_9EURY</name>
<sequence length="150" mass="16249">MTLSPDEVAGVVDLFGELSPAELARAREELGYRLSEEIPETDVRAAVGAYTLVPYDRDGTRRIAVGPTAFPVVPDGGEDLPHILDIESCAPAKDALVAATLDRFNEESLLALRVGNPVECERLVDVSYDIEAWADVSLTPLRDRLDGATR</sequence>
<evidence type="ECO:0000313" key="2">
    <source>
        <dbReference type="EMBL" id="KAB7518108.1"/>
    </source>
</evidence>
<dbReference type="Proteomes" id="UP000326865">
    <property type="component" value="Unassembled WGS sequence"/>
</dbReference>